<feature type="transmembrane region" description="Helical" evidence="6">
    <location>
        <begin position="429"/>
        <end position="449"/>
    </location>
</feature>
<protein>
    <recommendedName>
        <fullName evidence="7">O-antigen ligase-related domain-containing protein</fullName>
    </recommendedName>
</protein>
<gene>
    <name evidence="8" type="ORF">Y919_10290</name>
</gene>
<keyword evidence="3 6" id="KW-1133">Transmembrane helix</keyword>
<evidence type="ECO:0000313" key="9">
    <source>
        <dbReference type="Proteomes" id="UP000029622"/>
    </source>
</evidence>
<organism evidence="8 9">
    <name type="scientific">Caloranaerobacter azorensis H53214</name>
    <dbReference type="NCBI Taxonomy" id="1156417"/>
    <lineage>
        <taxon>Bacteria</taxon>
        <taxon>Bacillati</taxon>
        <taxon>Bacillota</taxon>
        <taxon>Tissierellia</taxon>
        <taxon>Tissierellales</taxon>
        <taxon>Thermohalobacteraceae</taxon>
        <taxon>Caloranaerobacter</taxon>
    </lineage>
</organism>
<dbReference type="PANTHER" id="PTHR37422">
    <property type="entry name" value="TEICHURONIC ACID BIOSYNTHESIS PROTEIN TUAE"/>
    <property type="match status" value="1"/>
</dbReference>
<dbReference type="InterPro" id="IPR019734">
    <property type="entry name" value="TPR_rpt"/>
</dbReference>
<evidence type="ECO:0000256" key="6">
    <source>
        <dbReference type="SAM" id="Phobius"/>
    </source>
</evidence>
<feature type="transmembrane region" description="Helical" evidence="6">
    <location>
        <begin position="192"/>
        <end position="207"/>
    </location>
</feature>
<evidence type="ECO:0000256" key="5">
    <source>
        <dbReference type="PROSITE-ProRule" id="PRU00339"/>
    </source>
</evidence>
<feature type="transmembrane region" description="Helical" evidence="6">
    <location>
        <begin position="70"/>
        <end position="87"/>
    </location>
</feature>
<evidence type="ECO:0000313" key="8">
    <source>
        <dbReference type="EMBL" id="KGG79734.1"/>
    </source>
</evidence>
<evidence type="ECO:0000259" key="7">
    <source>
        <dbReference type="Pfam" id="PF04932"/>
    </source>
</evidence>
<comment type="subcellular location">
    <subcellularLocation>
        <location evidence="1">Membrane</location>
        <topology evidence="1">Multi-pass membrane protein</topology>
    </subcellularLocation>
</comment>
<dbReference type="PANTHER" id="PTHR37422:SF23">
    <property type="entry name" value="TEICHURONIC ACID BIOSYNTHESIS PROTEIN TUAE"/>
    <property type="match status" value="1"/>
</dbReference>
<reference evidence="8 9" key="1">
    <citation type="submission" date="2013-12" db="EMBL/GenBank/DDBJ databases">
        <title>Draft genome sequence of Caloranaerobacter sp. H53214.</title>
        <authorList>
            <person name="Jiang L.J."/>
            <person name="Shao Z.Z."/>
            <person name="Long M.N."/>
        </authorList>
    </citation>
    <scope>NUCLEOTIDE SEQUENCE [LARGE SCALE GENOMIC DNA]</scope>
    <source>
        <strain evidence="8 9">H53214</strain>
    </source>
</reference>
<feature type="transmembrane region" description="Helical" evidence="6">
    <location>
        <begin position="300"/>
        <end position="322"/>
    </location>
</feature>
<dbReference type="PROSITE" id="PS50293">
    <property type="entry name" value="TPR_REGION"/>
    <property type="match status" value="1"/>
</dbReference>
<name>A0A096CT66_9FIRM</name>
<feature type="transmembrane region" description="Helical" evidence="6">
    <location>
        <begin position="236"/>
        <end position="258"/>
    </location>
</feature>
<accession>A0A096CT66</accession>
<keyword evidence="2 6" id="KW-0812">Transmembrane</keyword>
<dbReference type="InterPro" id="IPR011990">
    <property type="entry name" value="TPR-like_helical_dom_sf"/>
</dbReference>
<dbReference type="RefSeq" id="WP_035164476.1">
    <property type="nucleotide sequence ID" value="NZ_AZTB01000063.1"/>
</dbReference>
<dbReference type="Pfam" id="PF04932">
    <property type="entry name" value="Wzy_C"/>
    <property type="match status" value="1"/>
</dbReference>
<feature type="transmembrane region" description="Helical" evidence="6">
    <location>
        <begin position="455"/>
        <end position="472"/>
    </location>
</feature>
<dbReference type="SMART" id="SM00028">
    <property type="entry name" value="TPR"/>
    <property type="match status" value="4"/>
</dbReference>
<dbReference type="PROSITE" id="PS50005">
    <property type="entry name" value="TPR"/>
    <property type="match status" value="1"/>
</dbReference>
<feature type="transmembrane region" description="Helical" evidence="6">
    <location>
        <begin position="492"/>
        <end position="512"/>
    </location>
</feature>
<dbReference type="GO" id="GO:0016020">
    <property type="term" value="C:membrane"/>
    <property type="evidence" value="ECO:0007669"/>
    <property type="project" value="UniProtKB-SubCell"/>
</dbReference>
<proteinExistence type="predicted"/>
<feature type="transmembrane region" description="Helical" evidence="6">
    <location>
        <begin position="168"/>
        <end position="185"/>
    </location>
</feature>
<dbReference type="Gene3D" id="1.25.40.10">
    <property type="entry name" value="Tetratricopeptide repeat domain"/>
    <property type="match status" value="1"/>
</dbReference>
<evidence type="ECO:0000256" key="1">
    <source>
        <dbReference type="ARBA" id="ARBA00004141"/>
    </source>
</evidence>
<dbReference type="Pfam" id="PF00515">
    <property type="entry name" value="TPR_1"/>
    <property type="match status" value="1"/>
</dbReference>
<feature type="repeat" description="TPR" evidence="5">
    <location>
        <begin position="627"/>
        <end position="660"/>
    </location>
</feature>
<comment type="caution">
    <text evidence="8">The sequence shown here is derived from an EMBL/GenBank/DDBJ whole genome shotgun (WGS) entry which is preliminary data.</text>
</comment>
<evidence type="ECO:0000256" key="2">
    <source>
        <dbReference type="ARBA" id="ARBA00022692"/>
    </source>
</evidence>
<dbReference type="AlphaFoldDB" id="A0A096CT66"/>
<feature type="transmembrane region" description="Helical" evidence="6">
    <location>
        <begin position="39"/>
        <end position="58"/>
    </location>
</feature>
<keyword evidence="4 6" id="KW-0472">Membrane</keyword>
<feature type="transmembrane region" description="Helical" evidence="6">
    <location>
        <begin position="127"/>
        <end position="148"/>
    </location>
</feature>
<feature type="transmembrane region" description="Helical" evidence="6">
    <location>
        <begin position="12"/>
        <end position="33"/>
    </location>
</feature>
<feature type="domain" description="O-antigen ligase-related" evidence="7">
    <location>
        <begin position="263"/>
        <end position="407"/>
    </location>
</feature>
<keyword evidence="5" id="KW-0802">TPR repeat</keyword>
<dbReference type="EMBL" id="AZTB01000063">
    <property type="protein sequence ID" value="KGG79734.1"/>
    <property type="molecule type" value="Genomic_DNA"/>
</dbReference>
<feature type="transmembrane region" description="Helical" evidence="6">
    <location>
        <begin position="264"/>
        <end position="288"/>
    </location>
</feature>
<feature type="transmembrane region" description="Helical" evidence="6">
    <location>
        <begin position="398"/>
        <end position="417"/>
    </location>
</feature>
<dbReference type="InterPro" id="IPR007016">
    <property type="entry name" value="O-antigen_ligase-rel_domated"/>
</dbReference>
<evidence type="ECO:0000256" key="4">
    <source>
        <dbReference type="ARBA" id="ARBA00023136"/>
    </source>
</evidence>
<dbReference type="SUPFAM" id="SSF48452">
    <property type="entry name" value="TPR-like"/>
    <property type="match status" value="1"/>
</dbReference>
<sequence length="713" mass="81849">MLDKVVKKNINSINLTILFFSVIILFFPFFRGLYFEREFYVASMIMSVMAAIVFFRNIKNKEKIKFYSPIEYFATAFVLIYLFTFPFSVNEHLASFEIIKNLTYFIFFIVIVYNLKTDKDISLINWSLILIGTIASIIGLGSAFGTFSYKGAFVDGMINSTFQYHNTFGAYMLAVLFLAMGEIAGEDNLKKYLLSGFSYVVFSGFILSYSRGAWILLPVVGIIAFILLKTDGLKRVLISFIAIIFSFSMTISHIYQGIKEQNSFIGWLSIVIGIAITAMVIFLLDKLLNKLPKINIKKRTIIIVLLISLVIILILFVNGLLIKYLPHSIAERIKGINLKTFTVVERGVFYKDALKIIKDYPIIGVGGGGWQTLYSMYKTYDYTTTQAHNYIIQTWIEIGTLGLIILIGLYLSTLWSSYRIIKSINNDKLFNKMLGVICATLVLILHSTIDFDMALGAYAFFVWAMLGTIVAVEKRYVNKYSKTAKRLTISFIVPMLLSIVLLFTSGMFHLGYVNAMKAVESVKNKDYVKAQKYFERAARQNPFRANYKFDLGTIQYNIGIKLKSKELIEKSKQNIENAIRLNERDFRILANSIAIYLRRGDIDKGEKLLQKLQKYHPLNDHTYISSIEIYYNIGHHYLKKGNIDKAKDYFKKVISINEEVIQKNQELEKIQKELLKDINDIPSSYVEERFKINLDQKSIQLVNSAKDVLNKLK</sequence>
<feature type="transmembrane region" description="Helical" evidence="6">
    <location>
        <begin position="93"/>
        <end position="115"/>
    </location>
</feature>
<dbReference type="STRING" id="1156417.Y919_10290"/>
<evidence type="ECO:0000256" key="3">
    <source>
        <dbReference type="ARBA" id="ARBA00022989"/>
    </source>
</evidence>
<dbReference type="InterPro" id="IPR051533">
    <property type="entry name" value="WaaL-like"/>
</dbReference>
<dbReference type="Proteomes" id="UP000029622">
    <property type="component" value="Unassembled WGS sequence"/>
</dbReference>